<feature type="compositionally biased region" description="Acidic residues" evidence="1">
    <location>
        <begin position="357"/>
        <end position="373"/>
    </location>
</feature>
<reference evidence="2 3" key="1">
    <citation type="journal article" date="2019" name="Int. J. Syst. Evol. Microbiol.">
        <title>The Global Catalogue of Microorganisms (GCM) 10K type strain sequencing project: providing services to taxonomists for standard genome sequencing and annotation.</title>
        <authorList>
            <consortium name="The Broad Institute Genomics Platform"/>
            <consortium name="The Broad Institute Genome Sequencing Center for Infectious Disease"/>
            <person name="Wu L."/>
            <person name="Ma J."/>
        </authorList>
    </citation>
    <scope>NUCLEOTIDE SEQUENCE [LARGE SCALE GENOMIC DNA]</scope>
    <source>
        <strain evidence="2 3">CGMCC 1.10390</strain>
    </source>
</reference>
<evidence type="ECO:0000313" key="3">
    <source>
        <dbReference type="Proteomes" id="UP001597034"/>
    </source>
</evidence>
<feature type="compositionally biased region" description="Acidic residues" evidence="1">
    <location>
        <begin position="403"/>
        <end position="419"/>
    </location>
</feature>
<dbReference type="RefSeq" id="WP_256398779.1">
    <property type="nucleotide sequence ID" value="NZ_JANHJR010000001.1"/>
</dbReference>
<dbReference type="AlphaFoldDB" id="A0ABD6DLM5"/>
<dbReference type="Proteomes" id="UP001597034">
    <property type="component" value="Unassembled WGS sequence"/>
</dbReference>
<name>A0ABD6DLM5_9EURY</name>
<proteinExistence type="predicted"/>
<feature type="region of interest" description="Disordered" evidence="1">
    <location>
        <begin position="313"/>
        <end position="450"/>
    </location>
</feature>
<evidence type="ECO:0000256" key="1">
    <source>
        <dbReference type="SAM" id="MobiDB-lite"/>
    </source>
</evidence>
<sequence length="506" mass="53249">MEHTNGDTRRHGMTVARGGIVVAKRLDVESLPLPAISYELRSERERRTEVRLVEQLPATVGSDRVGYHPEYGGDGWSCYDGGELVWRGELDPGESRRVVLAIWLDAPDTALSLLTPPTVESVRAVANDTEPRVLDETLLTGTGHAAETAAVAEHVPDEALHADDVAVPTLAELPNPGDGLDAPPRAVVDEAADAIAGGGSEEAHDRYYHLRLSVESAYRGGRDVSVLEDLTNALSVLYADADDRDGGAWRVLDVAIGTNWQAERIVTALGDDHRVSGLVVTELTGAVAARTHRSAMPSADPNPDEFAASVFESASPTNDGAAPEAADASTDRPSVRGHDDPTSAAETTATANGAFGLDDEDADDAFGLDDEGTDGTFGVGSSFDPTEGFESTGDFEFGAAVDDGMETTPDETADEDTADDPFQIETRPGGRTDEDASAGDQDAGPADEPTDAMATFAELKQETEQADVADLDAELEGVVLSPTGSEEYTIGKLLDDVEEDTGLSSV</sequence>
<keyword evidence="3" id="KW-1185">Reference proteome</keyword>
<protein>
    <submittedName>
        <fullName evidence="2">Uncharacterized protein</fullName>
    </submittedName>
</protein>
<organism evidence="2 3">
    <name type="scientific">Haloarchaeobius litoreus</name>
    <dbReference type="NCBI Taxonomy" id="755306"/>
    <lineage>
        <taxon>Archaea</taxon>
        <taxon>Methanobacteriati</taxon>
        <taxon>Methanobacteriota</taxon>
        <taxon>Stenosarchaea group</taxon>
        <taxon>Halobacteria</taxon>
        <taxon>Halobacteriales</taxon>
        <taxon>Halorubellaceae</taxon>
        <taxon>Haloarchaeobius</taxon>
    </lineage>
</organism>
<comment type="caution">
    <text evidence="2">The sequence shown here is derived from an EMBL/GenBank/DDBJ whole genome shotgun (WGS) entry which is preliminary data.</text>
</comment>
<accession>A0ABD6DLM5</accession>
<dbReference type="EMBL" id="JBHUDO010000002">
    <property type="protein sequence ID" value="MFD1645706.1"/>
    <property type="molecule type" value="Genomic_DNA"/>
</dbReference>
<gene>
    <name evidence="2" type="ORF">ACFSBL_08435</name>
</gene>
<evidence type="ECO:0000313" key="2">
    <source>
        <dbReference type="EMBL" id="MFD1645706.1"/>
    </source>
</evidence>
<feature type="compositionally biased region" description="Basic and acidic residues" evidence="1">
    <location>
        <begin position="329"/>
        <end position="341"/>
    </location>
</feature>